<comment type="caution">
    <text evidence="3">The sequence shown here is derived from an EMBL/GenBank/DDBJ whole genome shotgun (WGS) entry which is preliminary data.</text>
</comment>
<protein>
    <submittedName>
        <fullName evidence="3">Uncharacterized protein</fullName>
    </submittedName>
</protein>
<sequence length="1227" mass="141303">MNYVLSFCKITAASKTFSRNFYLPLLKPLTPKDALRTFRITGKWLLGSKRQHYIPVLLNHTKKRSKRAKDYGKIKHKHMEDYLYMMPIIDPDNVESHQKICNILNGRKGKGAFVYTVNDKHYNLVVDAPLEFAIRDGDIIDVLMSQGTDRILLKLKDFKKIPVDIQNYIGNDRLYKGEGATTKEDERNHHHGKYTMKLAKMFEDMERKEEKWEVELNKILEKRKLRFGEATKEWNEMIRGATANMDWKKYEKQAKRIVQYIEEPIVEYYVGMEVGDLEKTKDVENLITRNGNNILSQLPTLQEIPELIKNMTNAVIHEYEVEVDPPEDSASKEKIKKIVSGIKTILPSGRECFLIGQMVKCEEGELFIPGQTVENEFGVEYNPGITIYKDNKATLINGLIVGDPDNKNPMFMPMESAITEAGFVSFATTQEERVKYKPRKVPVRKVIKSASQNPEDNYEEYYYDDEEFLEERIKPKRVRRVLKRRKIIPPGCVYNAEREDEYEEEEYSEYEEIDDDEEEHLNELLQEEEKAKASQLAVNEQQAEAEELTLEEIIERHKKAVDPRIRACREMIEEERKIFKAMDAKITELIEDIEVKTVEVKERLEELRNLTVVQEIDPVSTASIDDATEIATQITNHLQDANAISEILFTMVRRIVAFPDKNSINIENINNPNITNGNEIDERNRRREKLKIALKTAMVAANNVFKNRPKDEVSALKAIGTVLILALQDQDKLIAELCHLMNDPMDRNEICALLLKELSQKYKKTKLKALQSIVENEKELVQDDSKVVEKLKDILEKRGDVIGPAFKKIAKNNSDLLTRVIELIKNDVNDVKSERNATQTLQDAIVKAVKEIAEQDLNTFVSKAEENDLKDFIGEAVAFSHVLGLNGVAQDLLNLPLNAKIIPASDKTCLNLLKRLIIIRKLAESDRGQTAALKELKKHPEFGKTNPRIRQLIRESAGLISESVSINNSRQIPAKLLEEQNIVALEDFLIQKLRVTLPALVSKNGKQAVIPQELVDDVLEGRVPYVLVDEEGVRDMKAVKKFSNGIITNEKDFEKPLDDYSPFGTQDRKTGKKNEKWAEVPKFGKMDMREAPIPMSTPPEPPSHEPELPQQPVHEHSPPQEEEHLPILVCTYGVRMVYPIEARRDVLAGRVAYIYVDDTGATIFRPKHIFSALKLNNQQRRKYEDYPCIGAHQRIFEKRTTRRRRRRAVQETQGILWRLNYSGQYIN</sequence>
<feature type="compositionally biased region" description="Basic and acidic residues" evidence="2">
    <location>
        <begin position="1102"/>
        <end position="1122"/>
    </location>
</feature>
<proteinExistence type="predicted"/>
<feature type="coiled-coil region" evidence="1">
    <location>
        <begin position="507"/>
        <end position="556"/>
    </location>
</feature>
<dbReference type="Proteomes" id="UP000801492">
    <property type="component" value="Unassembled WGS sequence"/>
</dbReference>
<evidence type="ECO:0000256" key="2">
    <source>
        <dbReference type="SAM" id="MobiDB-lite"/>
    </source>
</evidence>
<name>A0A8K0GD81_IGNLU</name>
<reference evidence="3" key="1">
    <citation type="submission" date="2019-08" db="EMBL/GenBank/DDBJ databases">
        <title>The genome of the North American firefly Photinus pyralis.</title>
        <authorList>
            <consortium name="Photinus pyralis genome working group"/>
            <person name="Fallon T.R."/>
            <person name="Sander Lower S.E."/>
            <person name="Weng J.-K."/>
        </authorList>
    </citation>
    <scope>NUCLEOTIDE SEQUENCE</scope>
    <source>
        <strain evidence="3">TRF0915ILg1</strain>
        <tissue evidence="3">Whole body</tissue>
    </source>
</reference>
<dbReference type="EMBL" id="VTPC01002229">
    <property type="protein sequence ID" value="KAF2900390.1"/>
    <property type="molecule type" value="Genomic_DNA"/>
</dbReference>
<dbReference type="AlphaFoldDB" id="A0A8K0GD81"/>
<organism evidence="3 4">
    <name type="scientific">Ignelater luminosus</name>
    <name type="common">Cucubano</name>
    <name type="synonym">Pyrophorus luminosus</name>
    <dbReference type="NCBI Taxonomy" id="2038154"/>
    <lineage>
        <taxon>Eukaryota</taxon>
        <taxon>Metazoa</taxon>
        <taxon>Ecdysozoa</taxon>
        <taxon>Arthropoda</taxon>
        <taxon>Hexapoda</taxon>
        <taxon>Insecta</taxon>
        <taxon>Pterygota</taxon>
        <taxon>Neoptera</taxon>
        <taxon>Endopterygota</taxon>
        <taxon>Coleoptera</taxon>
        <taxon>Polyphaga</taxon>
        <taxon>Elateriformia</taxon>
        <taxon>Elateroidea</taxon>
        <taxon>Elateridae</taxon>
        <taxon>Agrypninae</taxon>
        <taxon>Pyrophorini</taxon>
        <taxon>Ignelater</taxon>
    </lineage>
</organism>
<feature type="region of interest" description="Disordered" evidence="2">
    <location>
        <begin position="1088"/>
        <end position="1122"/>
    </location>
</feature>
<dbReference type="OrthoDB" id="5969272at2759"/>
<evidence type="ECO:0000313" key="4">
    <source>
        <dbReference type="Proteomes" id="UP000801492"/>
    </source>
</evidence>
<keyword evidence="4" id="KW-1185">Reference proteome</keyword>
<evidence type="ECO:0000256" key="1">
    <source>
        <dbReference type="SAM" id="Coils"/>
    </source>
</evidence>
<gene>
    <name evidence="3" type="ORF">ILUMI_05813</name>
</gene>
<keyword evidence="1" id="KW-0175">Coiled coil</keyword>
<accession>A0A8K0GD81</accession>
<evidence type="ECO:0000313" key="3">
    <source>
        <dbReference type="EMBL" id="KAF2900390.1"/>
    </source>
</evidence>